<reference evidence="1" key="2">
    <citation type="submission" date="2023-06" db="EMBL/GenBank/DDBJ databases">
        <authorList>
            <consortium name="Lawrence Berkeley National Laboratory"/>
            <person name="Haridas S."/>
            <person name="Hensen N."/>
            <person name="Bonometti L."/>
            <person name="Westerberg I."/>
            <person name="Brannstrom I.O."/>
            <person name="Guillou S."/>
            <person name="Cros-Aarteil S."/>
            <person name="Calhoun S."/>
            <person name="Kuo A."/>
            <person name="Mondo S."/>
            <person name="Pangilinan J."/>
            <person name="Riley R."/>
            <person name="Labutti K."/>
            <person name="Andreopoulos B."/>
            <person name="Lipzen A."/>
            <person name="Chen C."/>
            <person name="Yanf M."/>
            <person name="Daum C."/>
            <person name="Ng V."/>
            <person name="Clum A."/>
            <person name="Steindorff A."/>
            <person name="Ohm R."/>
            <person name="Martin F."/>
            <person name="Silar P."/>
            <person name="Natvig D."/>
            <person name="Lalanne C."/>
            <person name="Gautier V."/>
            <person name="Ament-Velasquez S.L."/>
            <person name="Kruys A."/>
            <person name="Hutchinson M.I."/>
            <person name="Powell A.J."/>
            <person name="Barry K."/>
            <person name="Miller A.N."/>
            <person name="Grigoriev I.V."/>
            <person name="Debuchy R."/>
            <person name="Gladieux P."/>
            <person name="Thoren M.H."/>
            <person name="Johannesson H."/>
        </authorList>
    </citation>
    <scope>NUCLEOTIDE SEQUENCE</scope>
    <source>
        <strain evidence="1">CBS 168.71</strain>
    </source>
</reference>
<gene>
    <name evidence="1" type="ORF">B0H64DRAFT_446908</name>
</gene>
<comment type="caution">
    <text evidence="1">The sequence shown here is derived from an EMBL/GenBank/DDBJ whole genome shotgun (WGS) entry which is preliminary data.</text>
</comment>
<sequence>MASATTCPGAAIPDISNLPIPHDINLMVIPGASTQDPAMVVCCEPNPVQIVNGCWLWCEVPASYFVNGTPDNAVQQAVATCLRTNGRNFTEPRITGWQFNAAGRVGAGSVKTVSLWVLALSGLVYVL</sequence>
<dbReference type="RefSeq" id="XP_062654110.1">
    <property type="nucleotide sequence ID" value="XM_062806957.1"/>
</dbReference>
<dbReference type="AlphaFoldDB" id="A0AAE0LM89"/>
<evidence type="ECO:0000313" key="2">
    <source>
        <dbReference type="Proteomes" id="UP001278766"/>
    </source>
</evidence>
<keyword evidence="2" id="KW-1185">Reference proteome</keyword>
<protein>
    <submittedName>
        <fullName evidence="1">Uncharacterized protein</fullName>
    </submittedName>
</protein>
<accession>A0AAE0LM89</accession>
<name>A0AAE0LM89_9PEZI</name>
<evidence type="ECO:0000313" key="1">
    <source>
        <dbReference type="EMBL" id="KAK3290596.1"/>
    </source>
</evidence>
<dbReference type="EMBL" id="JAUEPN010000012">
    <property type="protein sequence ID" value="KAK3290596.1"/>
    <property type="molecule type" value="Genomic_DNA"/>
</dbReference>
<reference evidence="1" key="1">
    <citation type="journal article" date="2023" name="Mol. Phylogenet. Evol.">
        <title>Genome-scale phylogeny and comparative genomics of the fungal order Sordariales.</title>
        <authorList>
            <person name="Hensen N."/>
            <person name="Bonometti L."/>
            <person name="Westerberg I."/>
            <person name="Brannstrom I.O."/>
            <person name="Guillou S."/>
            <person name="Cros-Aarteil S."/>
            <person name="Calhoun S."/>
            <person name="Haridas S."/>
            <person name="Kuo A."/>
            <person name="Mondo S."/>
            <person name="Pangilinan J."/>
            <person name="Riley R."/>
            <person name="LaButti K."/>
            <person name="Andreopoulos B."/>
            <person name="Lipzen A."/>
            <person name="Chen C."/>
            <person name="Yan M."/>
            <person name="Daum C."/>
            <person name="Ng V."/>
            <person name="Clum A."/>
            <person name="Steindorff A."/>
            <person name="Ohm R.A."/>
            <person name="Martin F."/>
            <person name="Silar P."/>
            <person name="Natvig D.O."/>
            <person name="Lalanne C."/>
            <person name="Gautier V."/>
            <person name="Ament-Velasquez S.L."/>
            <person name="Kruys A."/>
            <person name="Hutchinson M.I."/>
            <person name="Powell A.J."/>
            <person name="Barry K."/>
            <person name="Miller A.N."/>
            <person name="Grigoriev I.V."/>
            <person name="Debuchy R."/>
            <person name="Gladieux P."/>
            <person name="Hiltunen Thoren M."/>
            <person name="Johannesson H."/>
        </authorList>
    </citation>
    <scope>NUCLEOTIDE SEQUENCE</scope>
    <source>
        <strain evidence="1">CBS 168.71</strain>
    </source>
</reference>
<organism evidence="1 2">
    <name type="scientific">Chaetomium fimeti</name>
    <dbReference type="NCBI Taxonomy" id="1854472"/>
    <lineage>
        <taxon>Eukaryota</taxon>
        <taxon>Fungi</taxon>
        <taxon>Dikarya</taxon>
        <taxon>Ascomycota</taxon>
        <taxon>Pezizomycotina</taxon>
        <taxon>Sordariomycetes</taxon>
        <taxon>Sordariomycetidae</taxon>
        <taxon>Sordariales</taxon>
        <taxon>Chaetomiaceae</taxon>
        <taxon>Chaetomium</taxon>
    </lineage>
</organism>
<proteinExistence type="predicted"/>
<dbReference type="Proteomes" id="UP001278766">
    <property type="component" value="Unassembled WGS sequence"/>
</dbReference>
<dbReference type="GeneID" id="87843905"/>